<keyword evidence="3" id="KW-1185">Reference proteome</keyword>
<comment type="caution">
    <text evidence="2">The sequence shown here is derived from an EMBL/GenBank/DDBJ whole genome shotgun (WGS) entry which is preliminary data.</text>
</comment>
<organism evidence="2 3">
    <name type="scientific">Nocardioides turkmenicus</name>
    <dbReference type="NCBI Taxonomy" id="2711220"/>
    <lineage>
        <taxon>Bacteria</taxon>
        <taxon>Bacillati</taxon>
        <taxon>Actinomycetota</taxon>
        <taxon>Actinomycetes</taxon>
        <taxon>Propionibacteriales</taxon>
        <taxon>Nocardioidaceae</taxon>
        <taxon>Nocardioides</taxon>
    </lineage>
</organism>
<protein>
    <submittedName>
        <fullName evidence="2">Uncharacterized protein</fullName>
    </submittedName>
</protein>
<feature type="transmembrane region" description="Helical" evidence="1">
    <location>
        <begin position="6"/>
        <end position="24"/>
    </location>
</feature>
<feature type="transmembrane region" description="Helical" evidence="1">
    <location>
        <begin position="112"/>
        <end position="135"/>
    </location>
</feature>
<keyword evidence="1" id="KW-1133">Transmembrane helix</keyword>
<sequence length="136" mass="14891">MTYVVLVAWLVQAAVGVLLLTGWLRRGRGRTPIVLSHVVASVLGVASWITYVLTDRVLWAWAAIVLITIGNSFGDMMLLRRARAMGGRHLSTVNAYMVALRSMFKGRLPLRVSFHAVFAGVVYFSTLAVCIVDTVG</sequence>
<dbReference type="EMBL" id="JAALAA010000002">
    <property type="protein sequence ID" value="NGN91561.1"/>
    <property type="molecule type" value="Genomic_DNA"/>
</dbReference>
<feature type="transmembrane region" description="Helical" evidence="1">
    <location>
        <begin position="59"/>
        <end position="79"/>
    </location>
</feature>
<dbReference type="AlphaFoldDB" id="A0A6M1QYN9"/>
<proteinExistence type="predicted"/>
<gene>
    <name evidence="2" type="ORF">G5C66_02245</name>
</gene>
<feature type="transmembrane region" description="Helical" evidence="1">
    <location>
        <begin position="33"/>
        <end position="53"/>
    </location>
</feature>
<name>A0A6M1QYN9_9ACTN</name>
<evidence type="ECO:0000313" key="2">
    <source>
        <dbReference type="EMBL" id="NGN91561.1"/>
    </source>
</evidence>
<keyword evidence="1" id="KW-0812">Transmembrane</keyword>
<dbReference type="Proteomes" id="UP000483261">
    <property type="component" value="Unassembled WGS sequence"/>
</dbReference>
<keyword evidence="1" id="KW-0472">Membrane</keyword>
<evidence type="ECO:0000256" key="1">
    <source>
        <dbReference type="SAM" id="Phobius"/>
    </source>
</evidence>
<accession>A0A6M1QYN9</accession>
<reference evidence="2 3" key="1">
    <citation type="submission" date="2020-02" db="EMBL/GenBank/DDBJ databases">
        <title>Whole-genome analyses of novel actinobacteria.</title>
        <authorList>
            <person name="Sahin N."/>
        </authorList>
    </citation>
    <scope>NUCLEOTIDE SEQUENCE [LARGE SCALE GENOMIC DNA]</scope>
    <source>
        <strain evidence="2 3">KC13</strain>
    </source>
</reference>
<dbReference type="RefSeq" id="WP_165109329.1">
    <property type="nucleotide sequence ID" value="NZ_JAALAA010000002.1"/>
</dbReference>
<evidence type="ECO:0000313" key="3">
    <source>
        <dbReference type="Proteomes" id="UP000483261"/>
    </source>
</evidence>